<keyword evidence="4" id="KW-1185">Reference proteome</keyword>
<dbReference type="RefSeq" id="WP_307275564.1">
    <property type="nucleotide sequence ID" value="NZ_JAUSVX010000007.1"/>
</dbReference>
<dbReference type="GO" id="GO:0016740">
    <property type="term" value="F:transferase activity"/>
    <property type="evidence" value="ECO:0007669"/>
    <property type="project" value="UniProtKB-KW"/>
</dbReference>
<evidence type="ECO:0000256" key="2">
    <source>
        <dbReference type="ARBA" id="ARBA00022898"/>
    </source>
</evidence>
<name>A0ABU0JD55_9HYPH</name>
<accession>A0ABU0JD55</accession>
<dbReference type="Gene3D" id="3.40.640.10">
    <property type="entry name" value="Type I PLP-dependent aspartate aminotransferase-like (Major domain)"/>
    <property type="match status" value="1"/>
</dbReference>
<reference evidence="3 4" key="1">
    <citation type="submission" date="2023-07" db="EMBL/GenBank/DDBJ databases">
        <title>Genomic Encyclopedia of Type Strains, Phase IV (KMG-IV): sequencing the most valuable type-strain genomes for metagenomic binning, comparative biology and taxonomic classification.</title>
        <authorList>
            <person name="Goeker M."/>
        </authorList>
    </citation>
    <scope>NUCLEOTIDE SEQUENCE [LARGE SCALE GENOMIC DNA]</scope>
    <source>
        <strain evidence="3 4">DSM 19619</strain>
    </source>
</reference>
<dbReference type="PANTHER" id="PTHR32328:SF0">
    <property type="entry name" value="L-SERYL-TRNA(SEC) SELENIUM TRANSFERASE"/>
    <property type="match status" value="1"/>
</dbReference>
<dbReference type="InterPro" id="IPR015424">
    <property type="entry name" value="PyrdxlP-dep_Trfase"/>
</dbReference>
<evidence type="ECO:0000313" key="3">
    <source>
        <dbReference type="EMBL" id="MDQ0471047.1"/>
    </source>
</evidence>
<proteinExistence type="predicted"/>
<keyword evidence="2" id="KW-0663">Pyridoxal phosphate</keyword>
<comment type="caution">
    <text evidence="3">The sequence shown here is derived from an EMBL/GenBank/DDBJ whole genome shotgun (WGS) entry which is preliminary data.</text>
</comment>
<dbReference type="EMBL" id="JAUSVX010000007">
    <property type="protein sequence ID" value="MDQ0471047.1"/>
    <property type="molecule type" value="Genomic_DNA"/>
</dbReference>
<dbReference type="SUPFAM" id="SSF53383">
    <property type="entry name" value="PLP-dependent transferases"/>
    <property type="match status" value="1"/>
</dbReference>
<protein>
    <submittedName>
        <fullName evidence="3">Seryl-tRNA(Sec) selenium transferase</fullName>
    </submittedName>
</protein>
<dbReference type="PANTHER" id="PTHR32328">
    <property type="entry name" value="L-SERYL-TRNA(SEC) SELENIUM TRANSFERASE"/>
    <property type="match status" value="1"/>
</dbReference>
<organism evidence="3 4">
    <name type="scientific">Labrys wisconsinensis</name>
    <dbReference type="NCBI Taxonomy" id="425677"/>
    <lineage>
        <taxon>Bacteria</taxon>
        <taxon>Pseudomonadati</taxon>
        <taxon>Pseudomonadota</taxon>
        <taxon>Alphaproteobacteria</taxon>
        <taxon>Hyphomicrobiales</taxon>
        <taxon>Xanthobacteraceae</taxon>
        <taxon>Labrys</taxon>
    </lineage>
</organism>
<gene>
    <name evidence="3" type="ORF">QO011_004066</name>
</gene>
<keyword evidence="3" id="KW-0808">Transferase</keyword>
<sequence length="518" mass="54405">MDILVPRARPAGRPAPADRRPGWIYRALGVEPVINCAGVRTNHGGSSPAPDVLAAMAAAADAFVDLDELAEGAGRRVAELTGAEWGIVTAGSAAALALATAACIAGNDPALMLRLPHVQGAPNRVVIPADQRFDYDGAIRMAGAEIVAVASVAELAAVIDDKVVMICVLGRSGPQTLLPLHDIVPLARKANVPILVDAAGLRPDRPDRWLSRGASLVAYSCGKYLRGPQSTGLLLGSGPLCRAAWLNGAPHQAFGRPMKVGKEEIVGAIAAVERWFRLGDMAGAAGAHEEALCTRRLTLLADALAGAPGIATTLIPAGASVSVPRLRVSWTRAASSRTGEDLRRALLASSPRVLIHDFWAGEDFVVLDAFNLHGDDEVLLVARMLARALGEGGRRRAVAEAPAAETDLTGEWQLSIAFLHRDRGDRLRLAQHGDRLGGEQVAAGSTGSVSGHVAGRRVSFTAVHRHVPMSHYYSFEGMAAPDGALHGTVRLGAAADEHRGPVFIGQFGEARWRAVRMA</sequence>
<comment type="cofactor">
    <cofactor evidence="1">
        <name>pyridoxal 5'-phosphate</name>
        <dbReference type="ChEBI" id="CHEBI:597326"/>
    </cofactor>
</comment>
<dbReference type="Proteomes" id="UP001242480">
    <property type="component" value="Unassembled WGS sequence"/>
</dbReference>
<evidence type="ECO:0000313" key="4">
    <source>
        <dbReference type="Proteomes" id="UP001242480"/>
    </source>
</evidence>
<evidence type="ECO:0000256" key="1">
    <source>
        <dbReference type="ARBA" id="ARBA00001933"/>
    </source>
</evidence>
<dbReference type="InterPro" id="IPR015421">
    <property type="entry name" value="PyrdxlP-dep_Trfase_major"/>
</dbReference>